<evidence type="ECO:0000313" key="1">
    <source>
        <dbReference type="EMBL" id="TXC89587.1"/>
    </source>
</evidence>
<dbReference type="RefSeq" id="WP_146949852.1">
    <property type="nucleotide sequence ID" value="NZ_VOQF01000009.1"/>
</dbReference>
<dbReference type="OrthoDB" id="6370944at2"/>
<dbReference type="AlphaFoldDB" id="A0A5C6VWH5"/>
<comment type="caution">
    <text evidence="1">The sequence shown here is derived from an EMBL/GenBank/DDBJ whole genome shotgun (WGS) entry which is preliminary data.</text>
</comment>
<dbReference type="Proteomes" id="UP000321363">
    <property type="component" value="Unassembled WGS sequence"/>
</dbReference>
<dbReference type="EMBL" id="VOQF01000009">
    <property type="protein sequence ID" value="TXC89587.1"/>
    <property type="molecule type" value="Genomic_DNA"/>
</dbReference>
<protein>
    <submittedName>
        <fullName evidence="1">Uncharacterized protein</fullName>
    </submittedName>
</protein>
<sequence length="60" mass="6922">MQIQGEATTGQLRRGIRRLFTDHPNTAELIIIHIGFSFITLYGEEEVVNRFYLETLQLGN</sequence>
<accession>A0A5C6VWH5</accession>
<organism evidence="1 2">
    <name type="scientific">Metabacillus litoralis</name>
    <dbReference type="NCBI Taxonomy" id="152268"/>
    <lineage>
        <taxon>Bacteria</taxon>
        <taxon>Bacillati</taxon>
        <taxon>Bacillota</taxon>
        <taxon>Bacilli</taxon>
        <taxon>Bacillales</taxon>
        <taxon>Bacillaceae</taxon>
        <taxon>Metabacillus</taxon>
    </lineage>
</organism>
<reference evidence="1 2" key="1">
    <citation type="journal article" date="2005" name="Int. J. Syst. Evol. Microbiol.">
        <title>Bacillus litoralis sp. nov., isolated from a tidal flat of the Yellow Sea in Korea.</title>
        <authorList>
            <person name="Yoon J.H."/>
            <person name="Oh T.K."/>
        </authorList>
    </citation>
    <scope>NUCLEOTIDE SEQUENCE [LARGE SCALE GENOMIC DNA]</scope>
    <source>
        <strain evidence="1 2">SW-211</strain>
    </source>
</reference>
<name>A0A5C6VWH5_9BACI</name>
<proteinExistence type="predicted"/>
<gene>
    <name evidence="1" type="ORF">FS935_17060</name>
</gene>
<evidence type="ECO:0000313" key="2">
    <source>
        <dbReference type="Proteomes" id="UP000321363"/>
    </source>
</evidence>
<keyword evidence="2" id="KW-1185">Reference proteome</keyword>